<sequence>MKQFKAFFLKFSFFALMSVSPLYAQTYKFQQYGIEDGICHPFVYTVNQDANGYLWLGTGEGLCMYDGLNFQGDFTADSLPSAFVKKSFKDSEGNLWFGHNDGSITMYDGKAFHVIDHGAEITSTINGIAEDPEGRIVFATQNQGLIIINKELESMVIADPFNRKLISSIAFTGKGHLLLGAYDGLHVYNYDFSSPDTISFVEKVTKVPYTQITDIVYDEAGDLFWLGSQDEGLYSLKINPNDPANSLLVKIGNEEILKYTSVLSIMIDNEGYLWLSTQGEGVYKVNVDRMDMSVVELVNFSEHNGLGIRFTREVFQDLEGNIWISTYGNGLAALFNEALTFHEYQDRMGTTINAVITDDKGYWMAGYGKLVRVETGMRGSTRNYTSSNGLPSDNITSLFKDDETLWIGTANSGIYRMNTVAPLTALLIFRIPSAISKAPPV</sequence>
<name>A0A0F9AZS9_9ZZZZ</name>
<keyword evidence="1" id="KW-0597">Phosphoprotein</keyword>
<accession>A0A0F9AZS9</accession>
<dbReference type="InterPro" id="IPR015943">
    <property type="entry name" value="WD40/YVTN_repeat-like_dom_sf"/>
</dbReference>
<organism evidence="2">
    <name type="scientific">marine sediment metagenome</name>
    <dbReference type="NCBI Taxonomy" id="412755"/>
    <lineage>
        <taxon>unclassified sequences</taxon>
        <taxon>metagenomes</taxon>
        <taxon>ecological metagenomes</taxon>
    </lineage>
</organism>
<reference evidence="2" key="1">
    <citation type="journal article" date="2015" name="Nature">
        <title>Complex archaea that bridge the gap between prokaryotes and eukaryotes.</title>
        <authorList>
            <person name="Spang A."/>
            <person name="Saw J.H."/>
            <person name="Jorgensen S.L."/>
            <person name="Zaremba-Niedzwiedzka K."/>
            <person name="Martijn J."/>
            <person name="Lind A.E."/>
            <person name="van Eijk R."/>
            <person name="Schleper C."/>
            <person name="Guy L."/>
            <person name="Ettema T.J."/>
        </authorList>
    </citation>
    <scope>NUCLEOTIDE SEQUENCE</scope>
</reference>
<evidence type="ECO:0000256" key="1">
    <source>
        <dbReference type="ARBA" id="ARBA00022553"/>
    </source>
</evidence>
<dbReference type="EMBL" id="LAZR01040175">
    <property type="protein sequence ID" value="KKL15144.1"/>
    <property type="molecule type" value="Genomic_DNA"/>
</dbReference>
<evidence type="ECO:0000313" key="2">
    <source>
        <dbReference type="EMBL" id="KKL15144.1"/>
    </source>
</evidence>
<dbReference type="SUPFAM" id="SSF63829">
    <property type="entry name" value="Calcium-dependent phosphotriesterase"/>
    <property type="match status" value="1"/>
</dbReference>
<gene>
    <name evidence="2" type="ORF">LCGC14_2508540</name>
</gene>
<dbReference type="InterPro" id="IPR011110">
    <property type="entry name" value="Reg_prop"/>
</dbReference>
<dbReference type="Gene3D" id="2.130.10.10">
    <property type="entry name" value="YVTN repeat-like/Quinoprotein amine dehydrogenase"/>
    <property type="match status" value="2"/>
</dbReference>
<dbReference type="PANTHER" id="PTHR43547">
    <property type="entry name" value="TWO-COMPONENT HISTIDINE KINASE"/>
    <property type="match status" value="1"/>
</dbReference>
<dbReference type="AlphaFoldDB" id="A0A0F9AZS9"/>
<comment type="caution">
    <text evidence="2">The sequence shown here is derived from an EMBL/GenBank/DDBJ whole genome shotgun (WGS) entry which is preliminary data.</text>
</comment>
<evidence type="ECO:0008006" key="3">
    <source>
        <dbReference type="Google" id="ProtNLM"/>
    </source>
</evidence>
<dbReference type="Pfam" id="PF07494">
    <property type="entry name" value="Reg_prop"/>
    <property type="match status" value="1"/>
</dbReference>
<dbReference type="GO" id="GO:0000155">
    <property type="term" value="F:phosphorelay sensor kinase activity"/>
    <property type="evidence" value="ECO:0007669"/>
    <property type="project" value="TreeGrafter"/>
</dbReference>
<dbReference type="PANTHER" id="PTHR43547:SF2">
    <property type="entry name" value="HYBRID SIGNAL TRANSDUCTION HISTIDINE KINASE C"/>
    <property type="match status" value="1"/>
</dbReference>
<protein>
    <recommendedName>
        <fullName evidence="3">Two component regulator three Y domain-containing protein</fullName>
    </recommendedName>
</protein>
<proteinExistence type="predicted"/>